<comment type="caution">
    <text evidence="2">The sequence shown here is derived from an EMBL/GenBank/DDBJ whole genome shotgun (WGS) entry which is preliminary data.</text>
</comment>
<dbReference type="InterPro" id="IPR003961">
    <property type="entry name" value="FN3_dom"/>
</dbReference>
<organism evidence="2 3">
    <name type="scientific">Haematococcus lacustris</name>
    <name type="common">Green alga</name>
    <name type="synonym">Haematococcus pluvialis</name>
    <dbReference type="NCBI Taxonomy" id="44745"/>
    <lineage>
        <taxon>Eukaryota</taxon>
        <taxon>Viridiplantae</taxon>
        <taxon>Chlorophyta</taxon>
        <taxon>core chlorophytes</taxon>
        <taxon>Chlorophyceae</taxon>
        <taxon>CS clade</taxon>
        <taxon>Chlamydomonadales</taxon>
        <taxon>Haematococcaceae</taxon>
        <taxon>Haematococcus</taxon>
    </lineage>
</organism>
<dbReference type="InterPro" id="IPR013783">
    <property type="entry name" value="Ig-like_fold"/>
</dbReference>
<keyword evidence="3" id="KW-1185">Reference proteome</keyword>
<dbReference type="InterPro" id="IPR050617">
    <property type="entry name" value="E3_ligase_FN3/SPRY"/>
</dbReference>
<name>A0A699ZQV1_HAELA</name>
<dbReference type="PANTHER" id="PTHR24099:SF11">
    <property type="entry name" value="FIBRONECTIN TYPE III DOMAIN-CONTAINING 3BA-RELATED"/>
    <property type="match status" value="1"/>
</dbReference>
<sequence length="305" mass="32212">MAGLRPGSGYAVRVRPVVALAGVDPVQWEVVAHPSPPVCFTTQPSLPSQMKPPLQVSRDRRELKVKWNEPEEPGGVAMRLSYQLFMAPPPQDWPQPPDAQGYVEVYRGPERSARITRLLPGSRYTCWVLASNALGCGPPGQVALCSTKASVPDAPAPPVPLAATQTSITLQWQAPAHHGSPITTFTLERDQGHLPALQPSAPGPGGAFGLAYAGPATQAVVAGLRPGHMYRFRLKADNDEGCSFWSELLVAGTAASAPGPPQGLSSSSVTQSQATVELQALSQPAAEMMGSEWLRIFEGPGTACA</sequence>
<dbReference type="Proteomes" id="UP000485058">
    <property type="component" value="Unassembled WGS sequence"/>
</dbReference>
<proteinExistence type="predicted"/>
<feature type="domain" description="Fibronectin type-III" evidence="1">
    <location>
        <begin position="46"/>
        <end position="150"/>
    </location>
</feature>
<feature type="non-terminal residue" evidence="2">
    <location>
        <position position="1"/>
    </location>
</feature>
<accession>A0A699ZQV1</accession>
<evidence type="ECO:0000313" key="2">
    <source>
        <dbReference type="EMBL" id="GFH18312.1"/>
    </source>
</evidence>
<dbReference type="PROSITE" id="PS50853">
    <property type="entry name" value="FN3"/>
    <property type="match status" value="2"/>
</dbReference>
<evidence type="ECO:0000259" key="1">
    <source>
        <dbReference type="PROSITE" id="PS50853"/>
    </source>
</evidence>
<protein>
    <recommendedName>
        <fullName evidence="1">Fibronectin type-III domain-containing protein</fullName>
    </recommendedName>
</protein>
<dbReference type="AlphaFoldDB" id="A0A699ZQV1"/>
<feature type="non-terminal residue" evidence="2">
    <location>
        <position position="305"/>
    </location>
</feature>
<dbReference type="SUPFAM" id="SSF49265">
    <property type="entry name" value="Fibronectin type III"/>
    <property type="match status" value="2"/>
</dbReference>
<feature type="domain" description="Fibronectin type-III" evidence="1">
    <location>
        <begin position="154"/>
        <end position="256"/>
    </location>
</feature>
<dbReference type="EMBL" id="BLLF01001282">
    <property type="protein sequence ID" value="GFH18312.1"/>
    <property type="molecule type" value="Genomic_DNA"/>
</dbReference>
<dbReference type="InterPro" id="IPR036116">
    <property type="entry name" value="FN3_sf"/>
</dbReference>
<reference evidence="2 3" key="1">
    <citation type="submission" date="2020-02" db="EMBL/GenBank/DDBJ databases">
        <title>Draft genome sequence of Haematococcus lacustris strain NIES-144.</title>
        <authorList>
            <person name="Morimoto D."/>
            <person name="Nakagawa S."/>
            <person name="Yoshida T."/>
            <person name="Sawayama S."/>
        </authorList>
    </citation>
    <scope>NUCLEOTIDE SEQUENCE [LARGE SCALE GENOMIC DNA]</scope>
    <source>
        <strain evidence="2 3">NIES-144</strain>
    </source>
</reference>
<dbReference type="Pfam" id="PF00041">
    <property type="entry name" value="fn3"/>
    <property type="match status" value="1"/>
</dbReference>
<gene>
    <name evidence="2" type="ORF">HaLaN_15089</name>
</gene>
<dbReference type="CDD" id="cd00063">
    <property type="entry name" value="FN3"/>
    <property type="match status" value="2"/>
</dbReference>
<dbReference type="PRINTS" id="PR00014">
    <property type="entry name" value="FNTYPEIII"/>
</dbReference>
<dbReference type="PANTHER" id="PTHR24099">
    <property type="entry name" value="E3 UBIQUITIN-PROTEIN LIGASE TRIM36-RELATED"/>
    <property type="match status" value="1"/>
</dbReference>
<evidence type="ECO:0000313" key="3">
    <source>
        <dbReference type="Proteomes" id="UP000485058"/>
    </source>
</evidence>
<dbReference type="SMART" id="SM00060">
    <property type="entry name" value="FN3"/>
    <property type="match status" value="2"/>
</dbReference>
<dbReference type="Gene3D" id="2.60.40.10">
    <property type="entry name" value="Immunoglobulins"/>
    <property type="match status" value="2"/>
</dbReference>